<dbReference type="EMBL" id="LILD01000003">
    <property type="protein sequence ID" value="KOO36932.1"/>
    <property type="molecule type" value="Genomic_DNA"/>
</dbReference>
<name>A0A0M0KED6_ALKHA</name>
<gene>
    <name evidence="1" type="ORF">AMD02_16240</name>
</gene>
<accession>A0A0M0KED6</accession>
<reference evidence="1" key="1">
    <citation type="submission" date="2015-08" db="EMBL/GenBank/DDBJ databases">
        <title>Complete DNA Sequence of Pseudomonas syringae pv. actinidiae, the Causal Agent of Kiwifruit Canker Disease.</title>
        <authorList>
            <person name="Rikkerink E.H.A."/>
            <person name="Fineran P.C."/>
        </authorList>
    </citation>
    <scope>NUCLEOTIDE SEQUENCE</scope>
    <source>
        <strain evidence="1">DSM 13666</strain>
    </source>
</reference>
<organism evidence="1">
    <name type="scientific">Halalkalibacterium halodurans</name>
    <name type="common">Bacillus halodurans</name>
    <dbReference type="NCBI Taxonomy" id="86665"/>
    <lineage>
        <taxon>Bacteria</taxon>
        <taxon>Bacillati</taxon>
        <taxon>Bacillota</taxon>
        <taxon>Bacilli</taxon>
        <taxon>Bacillales</taxon>
        <taxon>Bacillaceae</taxon>
        <taxon>Halalkalibacterium (ex Joshi et al. 2022)</taxon>
    </lineage>
</organism>
<dbReference type="PATRIC" id="fig|136160.3.peg.4200"/>
<dbReference type="AlphaFoldDB" id="A0A0M0KED6"/>
<protein>
    <submittedName>
        <fullName evidence="1">Uncharacterized protein</fullName>
    </submittedName>
</protein>
<proteinExistence type="predicted"/>
<sequence length="75" mass="8812">MSILLKLETYRFLVLIYTENLICRMASSKLASWRVFLMLIKSRKGDETYGDLTVKENVIIMKSIMMDTKFNLDVK</sequence>
<evidence type="ECO:0000313" key="1">
    <source>
        <dbReference type="EMBL" id="KOO36932.1"/>
    </source>
</evidence>
<comment type="caution">
    <text evidence="1">The sequence shown here is derived from an EMBL/GenBank/DDBJ whole genome shotgun (WGS) entry which is preliminary data.</text>
</comment>